<dbReference type="EMBL" id="JACHJS010000001">
    <property type="protein sequence ID" value="MBB4968670.1"/>
    <property type="molecule type" value="Genomic_DNA"/>
</dbReference>
<comment type="caution">
    <text evidence="2">The sequence shown here is derived from an EMBL/GenBank/DDBJ whole genome shotgun (WGS) entry which is preliminary data.</text>
</comment>
<evidence type="ECO:0000259" key="1">
    <source>
        <dbReference type="PROSITE" id="PS51186"/>
    </source>
</evidence>
<dbReference type="PROSITE" id="PS51186">
    <property type="entry name" value="GNAT"/>
    <property type="match status" value="1"/>
</dbReference>
<dbReference type="SUPFAM" id="SSF55729">
    <property type="entry name" value="Acyl-CoA N-acyltransferases (Nat)"/>
    <property type="match status" value="1"/>
</dbReference>
<protein>
    <submittedName>
        <fullName evidence="2">Ribosomal protein S18 acetylase RimI-like enzyme</fullName>
    </submittedName>
</protein>
<dbReference type="PANTHER" id="PTHR43072:SF60">
    <property type="entry name" value="L-2,4-DIAMINOBUTYRIC ACID ACETYLTRANSFERASE"/>
    <property type="match status" value="1"/>
</dbReference>
<dbReference type="Proteomes" id="UP000542674">
    <property type="component" value="Unassembled WGS sequence"/>
</dbReference>
<reference evidence="2 3" key="1">
    <citation type="submission" date="2020-08" db="EMBL/GenBank/DDBJ databases">
        <title>Sequencing the genomes of 1000 actinobacteria strains.</title>
        <authorList>
            <person name="Klenk H.-P."/>
        </authorList>
    </citation>
    <scope>NUCLEOTIDE SEQUENCE [LARGE SCALE GENOMIC DNA]</scope>
    <source>
        <strain evidence="2 3">DSM 45084</strain>
    </source>
</reference>
<dbReference type="Pfam" id="PF00583">
    <property type="entry name" value="Acetyltransf_1"/>
    <property type="match status" value="1"/>
</dbReference>
<accession>A0A7W7TBB2</accession>
<feature type="domain" description="N-acetyltransferase" evidence="1">
    <location>
        <begin position="1"/>
        <end position="136"/>
    </location>
</feature>
<dbReference type="GO" id="GO:0005840">
    <property type="term" value="C:ribosome"/>
    <property type="evidence" value="ECO:0007669"/>
    <property type="project" value="UniProtKB-KW"/>
</dbReference>
<name>A0A7W7TBB2_9PSEU</name>
<dbReference type="RefSeq" id="WP_184674396.1">
    <property type="nucleotide sequence ID" value="NZ_BAABAI010000006.1"/>
</dbReference>
<organism evidence="2 3">
    <name type="scientific">Saccharothrix violaceirubra</name>
    <dbReference type="NCBI Taxonomy" id="413306"/>
    <lineage>
        <taxon>Bacteria</taxon>
        <taxon>Bacillati</taxon>
        <taxon>Actinomycetota</taxon>
        <taxon>Actinomycetes</taxon>
        <taxon>Pseudonocardiales</taxon>
        <taxon>Pseudonocardiaceae</taxon>
        <taxon>Saccharothrix</taxon>
    </lineage>
</organism>
<proteinExistence type="predicted"/>
<evidence type="ECO:0000313" key="2">
    <source>
        <dbReference type="EMBL" id="MBB4968670.1"/>
    </source>
</evidence>
<evidence type="ECO:0000313" key="3">
    <source>
        <dbReference type="Proteomes" id="UP000542674"/>
    </source>
</evidence>
<gene>
    <name evidence="2" type="ORF">F4559_006029</name>
</gene>
<keyword evidence="2" id="KW-0689">Ribosomal protein</keyword>
<keyword evidence="3" id="KW-1185">Reference proteome</keyword>
<dbReference type="InterPro" id="IPR016181">
    <property type="entry name" value="Acyl_CoA_acyltransferase"/>
</dbReference>
<dbReference type="GO" id="GO:0016747">
    <property type="term" value="F:acyltransferase activity, transferring groups other than amino-acyl groups"/>
    <property type="evidence" value="ECO:0007669"/>
    <property type="project" value="InterPro"/>
</dbReference>
<dbReference type="CDD" id="cd04301">
    <property type="entry name" value="NAT_SF"/>
    <property type="match status" value="1"/>
</dbReference>
<keyword evidence="2" id="KW-0687">Ribonucleoprotein</keyword>
<dbReference type="PANTHER" id="PTHR43072">
    <property type="entry name" value="N-ACETYLTRANSFERASE"/>
    <property type="match status" value="1"/>
</dbReference>
<dbReference type="Gene3D" id="3.40.630.30">
    <property type="match status" value="1"/>
</dbReference>
<dbReference type="AlphaFoldDB" id="A0A7W7TBB2"/>
<sequence>MEIRRATSVAEVLAAGHLFDDTPREDVTATFLAEDRQHLLIAYVDGEPAGFVSGSELLHPDKGVEMFVNELGVDDAFLRRGIGSALVEALLELSKERGCHGMWTAVDADNEAALALYKGVDGDMDTGVAVVTWDLP</sequence>
<dbReference type="InterPro" id="IPR000182">
    <property type="entry name" value="GNAT_dom"/>
</dbReference>